<accession>A0A396STW8</accession>
<gene>
    <name evidence="1" type="ORF">D1B33_03540</name>
</gene>
<dbReference type="RefSeq" id="WP_118874941.1">
    <property type="nucleotide sequence ID" value="NZ_QWEI01000001.1"/>
</dbReference>
<evidence type="ECO:0000313" key="1">
    <source>
        <dbReference type="EMBL" id="RHW39931.1"/>
    </source>
</evidence>
<dbReference type="Proteomes" id="UP000265692">
    <property type="component" value="Unassembled WGS sequence"/>
</dbReference>
<comment type="caution">
    <text evidence="1">The sequence shown here is derived from an EMBL/GenBank/DDBJ whole genome shotgun (WGS) entry which is preliminary data.</text>
</comment>
<name>A0A396STW8_9BACL</name>
<dbReference type="EMBL" id="QWEI01000001">
    <property type="protein sequence ID" value="RHW39931.1"/>
    <property type="molecule type" value="Genomic_DNA"/>
</dbReference>
<proteinExistence type="predicted"/>
<sequence length="107" mass="12587">MEKKVIRKIQISYDNQSFRDFSLINGEIKEFDHAFSNPWEISIETRDEMSVDKKADIRFLIEGNRYFEASVFVSIDNINENSGIRDYTLKGISDILPCQSSHLTKWY</sequence>
<reference evidence="1 2" key="1">
    <citation type="submission" date="2018-08" db="EMBL/GenBank/DDBJ databases">
        <title>Lysinibacillus sp. YLB-03 draft genome sequence.</title>
        <authorList>
            <person name="Yu L."/>
        </authorList>
    </citation>
    <scope>NUCLEOTIDE SEQUENCE [LARGE SCALE GENOMIC DNA]</scope>
    <source>
        <strain evidence="1 2">YLB-03</strain>
    </source>
</reference>
<dbReference type="AlphaFoldDB" id="A0A396STW8"/>
<evidence type="ECO:0000313" key="2">
    <source>
        <dbReference type="Proteomes" id="UP000265692"/>
    </source>
</evidence>
<protein>
    <submittedName>
        <fullName evidence="1">Uncharacterized protein</fullName>
    </submittedName>
</protein>
<organism evidence="1 2">
    <name type="scientific">Ureibacillus yapensis</name>
    <dbReference type="NCBI Taxonomy" id="2304605"/>
    <lineage>
        <taxon>Bacteria</taxon>
        <taxon>Bacillati</taxon>
        <taxon>Bacillota</taxon>
        <taxon>Bacilli</taxon>
        <taxon>Bacillales</taxon>
        <taxon>Caryophanaceae</taxon>
        <taxon>Ureibacillus</taxon>
    </lineage>
</organism>
<keyword evidence="2" id="KW-1185">Reference proteome</keyword>